<proteinExistence type="predicted"/>
<organism evidence="1">
    <name type="scientific">uncultured Desulfobacterium sp</name>
    <dbReference type="NCBI Taxonomy" id="201089"/>
    <lineage>
        <taxon>Bacteria</taxon>
        <taxon>Pseudomonadati</taxon>
        <taxon>Thermodesulfobacteriota</taxon>
        <taxon>Desulfobacteria</taxon>
        <taxon>Desulfobacterales</taxon>
        <taxon>Desulfobacteriaceae</taxon>
        <taxon>Desulfobacterium</taxon>
        <taxon>environmental samples</taxon>
    </lineage>
</organism>
<evidence type="ECO:0000313" key="1">
    <source>
        <dbReference type="EMBL" id="SPD72929.1"/>
    </source>
</evidence>
<sequence>MIVDLKSTPHKTPRLIVEGGLVVSKSDGIVKDLNEALAA</sequence>
<dbReference type="AlphaFoldDB" id="A0A445MU51"/>
<dbReference type="EMBL" id="OJIN01000068">
    <property type="protein sequence ID" value="SPD72929.1"/>
    <property type="molecule type" value="Genomic_DNA"/>
</dbReference>
<gene>
    <name evidence="1" type="ORF">PITCH_A160004</name>
</gene>
<protein>
    <submittedName>
        <fullName evidence="1">Uncharacterized protein</fullName>
    </submittedName>
</protein>
<name>A0A445MU51_9BACT</name>
<accession>A0A445MU51</accession>
<reference evidence="1" key="1">
    <citation type="submission" date="2018-01" db="EMBL/GenBank/DDBJ databases">
        <authorList>
            <person name="Regsiter A."/>
            <person name="William W."/>
        </authorList>
    </citation>
    <scope>NUCLEOTIDE SEQUENCE</scope>
    <source>
        <strain evidence="1">TRIP AH-1</strain>
    </source>
</reference>